<evidence type="ECO:0000256" key="3">
    <source>
        <dbReference type="ARBA" id="ARBA00023315"/>
    </source>
</evidence>
<dbReference type="PANTHER" id="PTHR10434:SF9">
    <property type="entry name" value="PHOSPHOLIPID_GLYCEROL ACYLTRANSFERASE DOMAIN-CONTAINING PROTEIN"/>
    <property type="match status" value="1"/>
</dbReference>
<evidence type="ECO:0000313" key="6">
    <source>
        <dbReference type="Proteomes" id="UP000318199"/>
    </source>
</evidence>
<evidence type="ECO:0000313" key="5">
    <source>
        <dbReference type="EMBL" id="TWO73411.1"/>
    </source>
</evidence>
<reference evidence="5 6" key="1">
    <citation type="submission" date="2019-07" db="EMBL/GenBank/DDBJ databases">
        <title>Caenimonas sedimenti sp. nov., isolated from activated sludge.</title>
        <authorList>
            <person name="Xu J."/>
        </authorList>
    </citation>
    <scope>NUCLEOTIDE SEQUENCE [LARGE SCALE GENOMIC DNA]</scope>
    <source>
        <strain evidence="5 6">HX-9-20</strain>
    </source>
</reference>
<comment type="caution">
    <text evidence="5">The sequence shown here is derived from an EMBL/GenBank/DDBJ whole genome shotgun (WGS) entry which is preliminary data.</text>
</comment>
<comment type="pathway">
    <text evidence="1">Lipid metabolism.</text>
</comment>
<dbReference type="Pfam" id="PF01553">
    <property type="entry name" value="Acyltransferase"/>
    <property type="match status" value="1"/>
</dbReference>
<evidence type="ECO:0000259" key="4">
    <source>
        <dbReference type="SMART" id="SM00563"/>
    </source>
</evidence>
<dbReference type="SUPFAM" id="SSF69593">
    <property type="entry name" value="Glycerol-3-phosphate (1)-acyltransferase"/>
    <property type="match status" value="1"/>
</dbReference>
<gene>
    <name evidence="5" type="ORF">FN976_00775</name>
</gene>
<accession>A0A562ZYC7</accession>
<keyword evidence="2 5" id="KW-0808">Transferase</keyword>
<dbReference type="AlphaFoldDB" id="A0A562ZYC7"/>
<dbReference type="SMART" id="SM00563">
    <property type="entry name" value="PlsC"/>
    <property type="match status" value="1"/>
</dbReference>
<evidence type="ECO:0000256" key="2">
    <source>
        <dbReference type="ARBA" id="ARBA00022679"/>
    </source>
</evidence>
<dbReference type="InterPro" id="IPR002123">
    <property type="entry name" value="Plipid/glycerol_acylTrfase"/>
</dbReference>
<feature type="domain" description="Phospholipid/glycerol acyltransferase" evidence="4">
    <location>
        <begin position="42"/>
        <end position="155"/>
    </location>
</feature>
<keyword evidence="3 5" id="KW-0012">Acyltransferase</keyword>
<dbReference type="OrthoDB" id="9796839at2"/>
<keyword evidence="6" id="KW-1185">Reference proteome</keyword>
<evidence type="ECO:0000256" key="1">
    <source>
        <dbReference type="ARBA" id="ARBA00005189"/>
    </source>
</evidence>
<dbReference type="GO" id="GO:0003841">
    <property type="term" value="F:1-acylglycerol-3-phosphate O-acyltransferase activity"/>
    <property type="evidence" value="ECO:0007669"/>
    <property type="project" value="TreeGrafter"/>
</dbReference>
<dbReference type="EMBL" id="VOBQ01000001">
    <property type="protein sequence ID" value="TWO73411.1"/>
    <property type="molecule type" value="Genomic_DNA"/>
</dbReference>
<protein>
    <submittedName>
        <fullName evidence="5">Glycerol acyltransferase</fullName>
    </submittedName>
</protein>
<dbReference type="RefSeq" id="WP_145889975.1">
    <property type="nucleotide sequence ID" value="NZ_VOBQ01000001.1"/>
</dbReference>
<dbReference type="Proteomes" id="UP000318199">
    <property type="component" value="Unassembled WGS sequence"/>
</dbReference>
<dbReference type="PANTHER" id="PTHR10434">
    <property type="entry name" value="1-ACYL-SN-GLYCEROL-3-PHOSPHATE ACYLTRANSFERASE"/>
    <property type="match status" value="1"/>
</dbReference>
<organism evidence="5 6">
    <name type="scientific">Caenimonas sedimenti</name>
    <dbReference type="NCBI Taxonomy" id="2596921"/>
    <lineage>
        <taxon>Bacteria</taxon>
        <taxon>Pseudomonadati</taxon>
        <taxon>Pseudomonadota</taxon>
        <taxon>Betaproteobacteria</taxon>
        <taxon>Burkholderiales</taxon>
        <taxon>Comamonadaceae</taxon>
        <taxon>Caenimonas</taxon>
    </lineage>
</organism>
<name>A0A562ZYC7_9BURK</name>
<sequence>MQRTLFDTPLVSTLLHACSRAVLRLLGWQVLGHLPPEAAKSVLIAAPHTSNWDLPYTLMVCLCLRLRVRWMGKSSLFRGPFGPVMRWLGGIPVDRSRNNNVVATAAAALIAAEGPLQLVVPPEGTRGKTRHWRTGFYFIALQAQVPIMLAYLDYARKVGGLGPVFVPSGDVEQDMLAIKRFYAGVRGRNEDQFDAD</sequence>
<dbReference type="GO" id="GO:0006654">
    <property type="term" value="P:phosphatidic acid biosynthetic process"/>
    <property type="evidence" value="ECO:0007669"/>
    <property type="project" value="TreeGrafter"/>
</dbReference>
<dbReference type="CDD" id="cd07988">
    <property type="entry name" value="LPLAT_ABO13168-like"/>
    <property type="match status" value="1"/>
</dbReference>
<proteinExistence type="predicted"/>